<dbReference type="EMBL" id="KE344491">
    <property type="protein sequence ID" value="EXB63600.1"/>
    <property type="molecule type" value="Genomic_DNA"/>
</dbReference>
<evidence type="ECO:0000313" key="2">
    <source>
        <dbReference type="Proteomes" id="UP000030645"/>
    </source>
</evidence>
<sequence>MVADLQALATMVADFLASVMMAAYLRERPRGIAKLARQRSMHDAGADLQASATMATALRASTKMVAVVAPDRQRERGREKEH</sequence>
<name>W9R0Z9_9ROSA</name>
<keyword evidence="2" id="KW-1185">Reference proteome</keyword>
<dbReference type="AlphaFoldDB" id="W9R0Z9"/>
<accession>W9R0Z9</accession>
<evidence type="ECO:0000313" key="1">
    <source>
        <dbReference type="EMBL" id="EXB63600.1"/>
    </source>
</evidence>
<reference evidence="2" key="1">
    <citation type="submission" date="2013-01" db="EMBL/GenBank/DDBJ databases">
        <title>Draft Genome Sequence of a Mulberry Tree, Morus notabilis C.K. Schneid.</title>
        <authorList>
            <person name="He N."/>
            <person name="Zhao S."/>
        </authorList>
    </citation>
    <scope>NUCLEOTIDE SEQUENCE</scope>
</reference>
<proteinExistence type="predicted"/>
<gene>
    <name evidence="1" type="ORF">L484_026939</name>
</gene>
<organism evidence="1 2">
    <name type="scientific">Morus notabilis</name>
    <dbReference type="NCBI Taxonomy" id="981085"/>
    <lineage>
        <taxon>Eukaryota</taxon>
        <taxon>Viridiplantae</taxon>
        <taxon>Streptophyta</taxon>
        <taxon>Embryophyta</taxon>
        <taxon>Tracheophyta</taxon>
        <taxon>Spermatophyta</taxon>
        <taxon>Magnoliopsida</taxon>
        <taxon>eudicotyledons</taxon>
        <taxon>Gunneridae</taxon>
        <taxon>Pentapetalae</taxon>
        <taxon>rosids</taxon>
        <taxon>fabids</taxon>
        <taxon>Rosales</taxon>
        <taxon>Moraceae</taxon>
        <taxon>Moreae</taxon>
        <taxon>Morus</taxon>
    </lineage>
</organism>
<dbReference type="Proteomes" id="UP000030645">
    <property type="component" value="Unassembled WGS sequence"/>
</dbReference>
<protein>
    <submittedName>
        <fullName evidence="1">Uncharacterized protein</fullName>
    </submittedName>
</protein>